<dbReference type="EMBL" id="CP000931">
    <property type="protein sequence ID" value="ABZ75093.1"/>
    <property type="molecule type" value="Genomic_DNA"/>
</dbReference>
<dbReference type="KEGG" id="shl:Shal_0518"/>
<reference evidence="1" key="1">
    <citation type="submission" date="2008-01" db="EMBL/GenBank/DDBJ databases">
        <title>Complete sequence of Shewanella halifaxensis HAW-EB4.</title>
        <authorList>
            <consortium name="US DOE Joint Genome Institute"/>
            <person name="Copeland A."/>
            <person name="Lucas S."/>
            <person name="Lapidus A."/>
            <person name="Glavina del Rio T."/>
            <person name="Dalin E."/>
            <person name="Tice H."/>
            <person name="Bruce D."/>
            <person name="Goodwin L."/>
            <person name="Pitluck S."/>
            <person name="Sims D."/>
            <person name="Brettin T."/>
            <person name="Detter J.C."/>
            <person name="Han C."/>
            <person name="Kuske C.R."/>
            <person name="Schmutz J."/>
            <person name="Larimer F."/>
            <person name="Land M."/>
            <person name="Hauser L."/>
            <person name="Kyrpides N."/>
            <person name="Kim E."/>
            <person name="Zhao J.-S."/>
            <person name="Richardson P."/>
        </authorList>
    </citation>
    <scope>NUCLEOTIDE SEQUENCE [LARGE SCALE GENOMIC DNA]</scope>
    <source>
        <strain evidence="1">HAW-EB4</strain>
    </source>
</reference>
<dbReference type="eggNOG" id="COG4469">
    <property type="taxonomic scope" value="Bacteria"/>
</dbReference>
<organism evidence="1 2">
    <name type="scientific">Shewanella halifaxensis (strain HAW-EB4)</name>
    <dbReference type="NCBI Taxonomy" id="458817"/>
    <lineage>
        <taxon>Bacteria</taxon>
        <taxon>Pseudomonadati</taxon>
        <taxon>Pseudomonadota</taxon>
        <taxon>Gammaproteobacteria</taxon>
        <taxon>Alteromonadales</taxon>
        <taxon>Shewanellaceae</taxon>
        <taxon>Shewanella</taxon>
    </lineage>
</organism>
<evidence type="ECO:0000313" key="1">
    <source>
        <dbReference type="EMBL" id="ABZ75093.1"/>
    </source>
</evidence>
<evidence type="ECO:0000313" key="2">
    <source>
        <dbReference type="Proteomes" id="UP000001317"/>
    </source>
</evidence>
<sequence>MLWHWAHRSRKNCDQWWENETEWHRSWKDLFPDDWQEVAEKDPYTGEIHVADIKTPNGLVIEFQHSTINSDELISRELFYKKMIWVVDGCKNEFDMYNFSNMRSRPDAEGIANFHWFGRSTLFKRWYSRKPIFIDFGPKGFWRVLRFDLKTKKGLVGIVDKSDFASLIIKDTTDFSDCGGPASN</sequence>
<dbReference type="AlphaFoldDB" id="B0TRC1"/>
<protein>
    <submittedName>
        <fullName evidence="1">Uncharacterized protein</fullName>
    </submittedName>
</protein>
<accession>B0TRC1</accession>
<gene>
    <name evidence="1" type="ordered locus">Shal_0518</name>
</gene>
<keyword evidence="2" id="KW-1185">Reference proteome</keyword>
<proteinExistence type="predicted"/>
<dbReference type="HOGENOM" id="CLU_088188_0_0_6"/>
<dbReference type="STRING" id="458817.Shal_0518"/>
<name>B0TRC1_SHEHH</name>
<dbReference type="Proteomes" id="UP000001317">
    <property type="component" value="Chromosome"/>
</dbReference>